<dbReference type="HOGENOM" id="CLU_029537_1_2_11"/>
<dbReference type="PANTHER" id="PTHR32015">
    <property type="entry name" value="FASTING INDUCED LIPASE"/>
    <property type="match status" value="1"/>
</dbReference>
<protein>
    <submittedName>
        <fullName evidence="2">Lipase class 2</fullName>
    </submittedName>
</protein>
<dbReference type="InterPro" id="IPR002918">
    <property type="entry name" value="Lipase_EstA/Esterase_EstB"/>
</dbReference>
<dbReference type="GO" id="GO:0016042">
    <property type="term" value="P:lipid catabolic process"/>
    <property type="evidence" value="ECO:0007669"/>
    <property type="project" value="InterPro"/>
</dbReference>
<reference evidence="2 3" key="1">
    <citation type="journal article" date="2009" name="Stand. Genomic Sci.">
        <title>Complete genome sequence of Catenulispora acidiphila type strain (ID 139908).</title>
        <authorList>
            <person name="Copeland A."/>
            <person name="Lapidus A."/>
            <person name="Glavina Del Rio T."/>
            <person name="Nolan M."/>
            <person name="Lucas S."/>
            <person name="Chen F."/>
            <person name="Tice H."/>
            <person name="Cheng J.F."/>
            <person name="Bruce D."/>
            <person name="Goodwin L."/>
            <person name="Pitluck S."/>
            <person name="Mikhailova N."/>
            <person name="Pati A."/>
            <person name="Ivanova N."/>
            <person name="Mavromatis K."/>
            <person name="Chen A."/>
            <person name="Palaniappan K."/>
            <person name="Chain P."/>
            <person name="Land M."/>
            <person name="Hauser L."/>
            <person name="Chang Y.J."/>
            <person name="Jeffries C.D."/>
            <person name="Chertkov O."/>
            <person name="Brettin T."/>
            <person name="Detter J.C."/>
            <person name="Han C."/>
            <person name="Ali Z."/>
            <person name="Tindall B.J."/>
            <person name="Goker M."/>
            <person name="Bristow J."/>
            <person name="Eisen J.A."/>
            <person name="Markowitz V."/>
            <person name="Hugenholtz P."/>
            <person name="Kyrpides N.C."/>
            <person name="Klenk H.P."/>
        </authorList>
    </citation>
    <scope>NUCLEOTIDE SEQUENCE [LARGE SCALE GENOMIC DNA]</scope>
    <source>
        <strain evidence="3">DSM 44928 / JCM 14897 / NBRC 102108 / NRRL B-24433 / ID139908</strain>
    </source>
</reference>
<accession>C7Q1F0</accession>
<feature type="chain" id="PRO_5002982418" evidence="1">
    <location>
        <begin position="31"/>
        <end position="303"/>
    </location>
</feature>
<dbReference type="EMBL" id="CP001700">
    <property type="protein sequence ID" value="ACU73679.1"/>
    <property type="molecule type" value="Genomic_DNA"/>
</dbReference>
<feature type="signal peptide" evidence="1">
    <location>
        <begin position="1"/>
        <end position="30"/>
    </location>
</feature>
<dbReference type="PANTHER" id="PTHR32015:SF1">
    <property type="entry name" value="LIPASE"/>
    <property type="match status" value="1"/>
</dbReference>
<dbReference type="eggNOG" id="COG1075">
    <property type="taxonomic scope" value="Bacteria"/>
</dbReference>
<name>C7Q1F0_CATAD</name>
<dbReference type="OrthoDB" id="8871309at2"/>
<dbReference type="AlphaFoldDB" id="C7Q1F0"/>
<evidence type="ECO:0000313" key="2">
    <source>
        <dbReference type="EMBL" id="ACU73679.1"/>
    </source>
</evidence>
<dbReference type="SUPFAM" id="SSF53474">
    <property type="entry name" value="alpha/beta-Hydrolases"/>
    <property type="match status" value="1"/>
</dbReference>
<dbReference type="InParanoid" id="C7Q1F0"/>
<dbReference type="Gene3D" id="3.40.50.1820">
    <property type="entry name" value="alpha/beta hydrolase"/>
    <property type="match status" value="1"/>
</dbReference>
<evidence type="ECO:0000256" key="1">
    <source>
        <dbReference type="SAM" id="SignalP"/>
    </source>
</evidence>
<dbReference type="STRING" id="479433.Caci_4818"/>
<organism evidence="2 3">
    <name type="scientific">Catenulispora acidiphila (strain DSM 44928 / JCM 14897 / NBRC 102108 / NRRL B-24433 / ID139908)</name>
    <dbReference type="NCBI Taxonomy" id="479433"/>
    <lineage>
        <taxon>Bacteria</taxon>
        <taxon>Bacillati</taxon>
        <taxon>Actinomycetota</taxon>
        <taxon>Actinomycetes</taxon>
        <taxon>Catenulisporales</taxon>
        <taxon>Catenulisporaceae</taxon>
        <taxon>Catenulispora</taxon>
    </lineage>
</organism>
<evidence type="ECO:0000313" key="3">
    <source>
        <dbReference type="Proteomes" id="UP000000851"/>
    </source>
</evidence>
<proteinExistence type="predicted"/>
<dbReference type="Proteomes" id="UP000000851">
    <property type="component" value="Chromosome"/>
</dbReference>
<keyword evidence="1" id="KW-0732">Signal</keyword>
<gene>
    <name evidence="2" type="ordered locus">Caci_4818</name>
</gene>
<dbReference type="GO" id="GO:0016298">
    <property type="term" value="F:lipase activity"/>
    <property type="evidence" value="ECO:0007669"/>
    <property type="project" value="TreeGrafter"/>
</dbReference>
<sequence length="303" mass="31695" precursor="true">MRPLFPRPRTLRRRTARLLAAALLASPAAAASAPADADTAPAFSSGVNDFGCRPSVEHPRPLVLLHGTFVNPAEQWLIGGPYFANLGYCVFELDYGQYEGIPLVHGIAPIEQSGRQLAAYVNRVLAATGTSQVDILGHSQGGGALPRYYLKFLGGAPKVHTLVGIAPTNHGGTASGLFTVAQQIPGATRVIGTACPACVEQFVGSAFNRRLDAGGDTVPGVRYTTIVTRDDELVTPYTNQFLTGPDVHNVVVQDLCPLDVSDHVLVGTVDGVAFHEAANALDPAHATPTTCADLLTGVVGAVL</sequence>
<dbReference type="KEGG" id="cai:Caci_4818"/>
<keyword evidence="3" id="KW-1185">Reference proteome</keyword>
<dbReference type="InterPro" id="IPR029058">
    <property type="entry name" value="AB_hydrolase_fold"/>
</dbReference>
<dbReference type="RefSeq" id="WP_015793408.1">
    <property type="nucleotide sequence ID" value="NC_013131.1"/>
</dbReference>
<dbReference type="Pfam" id="PF01674">
    <property type="entry name" value="Lipase_2"/>
    <property type="match status" value="1"/>
</dbReference>